<feature type="transmembrane region" description="Helical" evidence="2">
    <location>
        <begin position="25"/>
        <end position="44"/>
    </location>
</feature>
<evidence type="ECO:0000256" key="2">
    <source>
        <dbReference type="SAM" id="Phobius"/>
    </source>
</evidence>
<comment type="caution">
    <text evidence="3">The sequence shown here is derived from an EMBL/GenBank/DDBJ whole genome shotgun (WGS) entry which is preliminary data.</text>
</comment>
<dbReference type="InterPro" id="IPR011989">
    <property type="entry name" value="ARM-like"/>
</dbReference>
<dbReference type="SUPFAM" id="SSF48371">
    <property type="entry name" value="ARM repeat"/>
    <property type="match status" value="1"/>
</dbReference>
<feature type="transmembrane region" description="Helical" evidence="2">
    <location>
        <begin position="115"/>
        <end position="135"/>
    </location>
</feature>
<keyword evidence="4" id="KW-1185">Reference proteome</keyword>
<keyword evidence="2" id="KW-0812">Transmembrane</keyword>
<accession>A0A2S9XCV5</accession>
<feature type="compositionally biased region" description="Polar residues" evidence="1">
    <location>
        <begin position="431"/>
        <end position="441"/>
    </location>
</feature>
<proteinExistence type="predicted"/>
<protein>
    <recommendedName>
        <fullName evidence="5">HEAT repeat protein</fullName>
    </recommendedName>
</protein>
<evidence type="ECO:0000256" key="1">
    <source>
        <dbReference type="SAM" id="MobiDB-lite"/>
    </source>
</evidence>
<dbReference type="Pfam" id="PF13646">
    <property type="entry name" value="HEAT_2"/>
    <property type="match status" value="1"/>
</dbReference>
<feature type="region of interest" description="Disordered" evidence="1">
    <location>
        <begin position="428"/>
        <end position="451"/>
    </location>
</feature>
<reference evidence="3 4" key="1">
    <citation type="submission" date="2018-03" db="EMBL/GenBank/DDBJ databases">
        <title>Draft Genome Sequences of the Obligatory Marine Myxobacteria Enhygromyxa salina SWB005.</title>
        <authorList>
            <person name="Poehlein A."/>
            <person name="Moghaddam J.A."/>
            <person name="Harms H."/>
            <person name="Alanjari M."/>
            <person name="Koenig G.M."/>
            <person name="Daniel R."/>
            <person name="Schaeberle T.F."/>
        </authorList>
    </citation>
    <scope>NUCLEOTIDE SEQUENCE [LARGE SCALE GENOMIC DNA]</scope>
    <source>
        <strain evidence="3 4">SWB005</strain>
    </source>
</reference>
<dbReference type="EMBL" id="PVNK01000273">
    <property type="protein sequence ID" value="PRP90686.1"/>
    <property type="molecule type" value="Genomic_DNA"/>
</dbReference>
<feature type="transmembrane region" description="Helical" evidence="2">
    <location>
        <begin position="56"/>
        <end position="76"/>
    </location>
</feature>
<feature type="compositionally biased region" description="Basic and acidic residues" evidence="1">
    <location>
        <begin position="442"/>
        <end position="451"/>
    </location>
</feature>
<sequence length="451" mass="49585">MNHAMAAKAPREYGRNQPRRTGVKLWLAVVSANLIGLFAAVYVSSYLRVGAGNPDVLFIFYYGAMVLAGLVDGLWLDEVLFKGAFRRSLQGKTGRFVGKGDDIEEVAASMQRSSVSFPIVVVVCVGLTYGLFNLVNRGFDNWWRDIGEHAYTLRSASSTSAQQQQAVIELSARIRPEVLTILESELLDGDPEVEAWAAWAIGRHKENDAMNINRVPALIERVRNGAPPVQREALLSLARLQHQAIADEVQAALAAELDAGGPVDLRLIWGLGYLQNAESLPVLDKALYHPDEAIQRLAAWALAQHRDSGKGREAADLLEQRLPAAPLATKCAIVHSLGVLADERSNLALIHAYDSLTPEQRQFICERITLYASPDGEHDREDLLMPQERYGLKTIQALGAMRATTPQIRAEVEPWVESVIADKSTAGLTRESAQSLLSGIRSQRDDRRASP</sequence>
<name>A0A2S9XCV5_9BACT</name>
<dbReference type="InterPro" id="IPR016024">
    <property type="entry name" value="ARM-type_fold"/>
</dbReference>
<evidence type="ECO:0000313" key="3">
    <source>
        <dbReference type="EMBL" id="PRP90686.1"/>
    </source>
</evidence>
<organism evidence="3 4">
    <name type="scientific">Enhygromyxa salina</name>
    <dbReference type="NCBI Taxonomy" id="215803"/>
    <lineage>
        <taxon>Bacteria</taxon>
        <taxon>Pseudomonadati</taxon>
        <taxon>Myxococcota</taxon>
        <taxon>Polyangia</taxon>
        <taxon>Nannocystales</taxon>
        <taxon>Nannocystaceae</taxon>
        <taxon>Enhygromyxa</taxon>
    </lineage>
</organism>
<keyword evidence="2" id="KW-1133">Transmembrane helix</keyword>
<gene>
    <name evidence="3" type="ORF">ENSA5_62640</name>
</gene>
<dbReference type="Proteomes" id="UP000237968">
    <property type="component" value="Unassembled WGS sequence"/>
</dbReference>
<keyword evidence="2" id="KW-0472">Membrane</keyword>
<evidence type="ECO:0000313" key="4">
    <source>
        <dbReference type="Proteomes" id="UP000237968"/>
    </source>
</evidence>
<dbReference type="AlphaFoldDB" id="A0A2S9XCV5"/>
<dbReference type="Gene3D" id="1.25.10.10">
    <property type="entry name" value="Leucine-rich Repeat Variant"/>
    <property type="match status" value="2"/>
</dbReference>
<evidence type="ECO:0008006" key="5">
    <source>
        <dbReference type="Google" id="ProtNLM"/>
    </source>
</evidence>